<evidence type="ECO:0000313" key="5">
    <source>
        <dbReference type="EMBL" id="TSE05700.1"/>
    </source>
</evidence>
<protein>
    <submittedName>
        <fullName evidence="5">DUF5060 domain-containing protein</fullName>
    </submittedName>
</protein>
<dbReference type="Gene3D" id="2.120.10.80">
    <property type="entry name" value="Kelch-type beta propeller"/>
    <property type="match status" value="1"/>
</dbReference>
<dbReference type="InterPro" id="IPR032260">
    <property type="entry name" value="DUF5060"/>
</dbReference>
<dbReference type="Proteomes" id="UP000318833">
    <property type="component" value="Unassembled WGS sequence"/>
</dbReference>
<evidence type="ECO:0000256" key="2">
    <source>
        <dbReference type="ARBA" id="ARBA00022737"/>
    </source>
</evidence>
<dbReference type="PANTHER" id="PTHR24412:SF489">
    <property type="entry name" value="RING FINGER DOMAIN AND KELCH REPEAT-CONTAINING PROTEIN DDB_G0271372"/>
    <property type="match status" value="1"/>
</dbReference>
<evidence type="ECO:0000259" key="4">
    <source>
        <dbReference type="Pfam" id="PF16586"/>
    </source>
</evidence>
<evidence type="ECO:0000313" key="6">
    <source>
        <dbReference type="Proteomes" id="UP000318833"/>
    </source>
</evidence>
<dbReference type="AlphaFoldDB" id="A0A554VF19"/>
<accession>A0A554VF19</accession>
<dbReference type="InterPro" id="IPR015915">
    <property type="entry name" value="Kelch-typ_b-propeller"/>
</dbReference>
<dbReference type="InterPro" id="IPR013783">
    <property type="entry name" value="Ig-like_fold"/>
</dbReference>
<dbReference type="InterPro" id="IPR006652">
    <property type="entry name" value="Kelch_1"/>
</dbReference>
<dbReference type="RefSeq" id="WP_143917931.1">
    <property type="nucleotide sequence ID" value="NZ_CANMIK010000054.1"/>
</dbReference>
<dbReference type="Gene3D" id="3.20.20.80">
    <property type="entry name" value="Glycosidases"/>
    <property type="match status" value="1"/>
</dbReference>
<gene>
    <name evidence="5" type="ORF">FOF46_21985</name>
</gene>
<dbReference type="EMBL" id="VLNR01000056">
    <property type="protein sequence ID" value="TSE05700.1"/>
    <property type="molecule type" value="Genomic_DNA"/>
</dbReference>
<organism evidence="5 6">
    <name type="scientific">Aquimarina algiphila</name>
    <dbReference type="NCBI Taxonomy" id="2047982"/>
    <lineage>
        <taxon>Bacteria</taxon>
        <taxon>Pseudomonadati</taxon>
        <taxon>Bacteroidota</taxon>
        <taxon>Flavobacteriia</taxon>
        <taxon>Flavobacteriales</taxon>
        <taxon>Flavobacteriaceae</taxon>
        <taxon>Aquimarina</taxon>
    </lineage>
</organism>
<name>A0A554VF19_9FLAO</name>
<keyword evidence="2" id="KW-0677">Repeat</keyword>
<evidence type="ECO:0000256" key="1">
    <source>
        <dbReference type="ARBA" id="ARBA00022441"/>
    </source>
</evidence>
<feature type="domain" description="DUF5060" evidence="4">
    <location>
        <begin position="352"/>
        <end position="431"/>
    </location>
</feature>
<sequence>MKRLFSLTYNFLLLLSLLLFVNCKETRIENSQWETISVQGKPTARHEAGMVAFKDKILLIGGRRINPIDVFDTKTNTWEAKSKTPIELHHFQPVVVEDAVYLIGAMTGKWPNEKPLDRVIIYYPERDEFVYGHTIPKHRRRGGAGVVYHNNKIYLVGGITNGHVDGYKPWLDEYDPKTGAWKVLDDAPDARDHFQAVVANNKLYAFAGRRTSKKTNQDMALTNTYGNIYDFETAKWETVTNILEIPTQRAGNSAFSWNNDIIIGGGESMAHEAAHNEVEAYNSKTKTWSKWPSLLQGRHGTGFAIIGDYVYIASGSGNRGGGPELTSIERLKLPSKDNSETVTQSNAIPIHKQWHTVTLSFAGPETSETASDNPFLNYRLNVEFKHEKTQYTIRGFFAADGNASETGAKEGNIWKARFTPDQIGKWSYSATLHHKDSIALDDDLKKGEQVDITNAKGQFIVTESDKDGVDFRANGRLEASKGYYRFQDSKKYWLKGGANSPENLLGYVDFDDTYRIQSSNKDGEASTTEEIHKYEPHLKDWKPGDPSWKNGKGKSLIGAINFLASKGMNSIYFLTMNILGDGKDVWPYIHPEDFTRFDVSKLDQWEIAFQHMQAKGILLHLVLQETENETMLDKGNTGPMRQLYFRELIARFGHHLALNWNLGEENGPASWSPIGQNDSQRKAMAKFLKNADPYRHPVLLHTHSHDPLRSKILDSILGYQYLDGLSLQQDKREFASHVVETWKTKAKEKGHDWLITMDEIGLWHTAALPDNEDPDHDSLRQYVLWGTLLSGAAGLEWYFGAKHPHNDLNSEDWRERTRLWELTNHAITFFQDNLPYWKMQPEHTLINSSKAYCLRKTGEIYAVYLPKSKVHTINLTNVKGDFTIHWFDPQNGGQLQKGSVDSIHGEGIRKLGLPLTQKDETVQRDWVCLIKKDN</sequence>
<dbReference type="Pfam" id="PF24681">
    <property type="entry name" value="Kelch_KLHDC2_KLHL20_DRC7"/>
    <property type="match status" value="1"/>
</dbReference>
<keyword evidence="1" id="KW-0880">Kelch repeat</keyword>
<dbReference type="SUPFAM" id="SSF117281">
    <property type="entry name" value="Kelch motif"/>
    <property type="match status" value="1"/>
</dbReference>
<proteinExistence type="predicted"/>
<dbReference type="InterPro" id="IPR024749">
    <property type="entry name" value="Collagen-bd_put"/>
</dbReference>
<dbReference type="Pfam" id="PF16586">
    <property type="entry name" value="DUF5060"/>
    <property type="match status" value="1"/>
</dbReference>
<feature type="domain" description="Putative collagen-binding" evidence="3">
    <location>
        <begin position="851"/>
        <end position="930"/>
    </location>
</feature>
<dbReference type="SMART" id="SM00612">
    <property type="entry name" value="Kelch"/>
    <property type="match status" value="4"/>
</dbReference>
<comment type="caution">
    <text evidence="5">The sequence shown here is derived from an EMBL/GenBank/DDBJ whole genome shotgun (WGS) entry which is preliminary data.</text>
</comment>
<dbReference type="Gene3D" id="2.60.40.10">
    <property type="entry name" value="Immunoglobulins"/>
    <property type="match status" value="1"/>
</dbReference>
<evidence type="ECO:0000259" key="3">
    <source>
        <dbReference type="Pfam" id="PF12904"/>
    </source>
</evidence>
<dbReference type="PANTHER" id="PTHR24412">
    <property type="entry name" value="KELCH PROTEIN"/>
    <property type="match status" value="1"/>
</dbReference>
<keyword evidence="6" id="KW-1185">Reference proteome</keyword>
<dbReference type="OrthoDB" id="266054at2"/>
<dbReference type="Pfam" id="PF12904">
    <property type="entry name" value="Collagen_bind_2"/>
    <property type="match status" value="1"/>
</dbReference>
<reference evidence="5 6" key="1">
    <citation type="submission" date="2019-07" db="EMBL/GenBank/DDBJ databases">
        <title>The draft genome sequence of Aquimarina algiphila M91.</title>
        <authorList>
            <person name="Meng X."/>
        </authorList>
    </citation>
    <scope>NUCLEOTIDE SEQUENCE [LARGE SCALE GENOMIC DNA]</scope>
    <source>
        <strain evidence="5 6">M91</strain>
    </source>
</reference>